<dbReference type="FunFam" id="3.40.190.290:FF:000001">
    <property type="entry name" value="Transcriptional regulator, LysR family"/>
    <property type="match status" value="1"/>
</dbReference>
<dbReference type="PANTHER" id="PTHR30537">
    <property type="entry name" value="HTH-TYPE TRANSCRIPTIONAL REGULATOR"/>
    <property type="match status" value="1"/>
</dbReference>
<keyword evidence="3" id="KW-0238">DNA-binding</keyword>
<evidence type="ECO:0000313" key="6">
    <source>
        <dbReference type="EMBL" id="PMN91610.1"/>
    </source>
</evidence>
<evidence type="ECO:0000256" key="4">
    <source>
        <dbReference type="ARBA" id="ARBA00023163"/>
    </source>
</evidence>
<dbReference type="InterPro" id="IPR000847">
    <property type="entry name" value="LysR_HTH_N"/>
</dbReference>
<dbReference type="AlphaFoldDB" id="A0A2N7LAV6"/>
<sequence>MDKFTNMETFVRVVEFGSISGAADHMEIAKSAVSRRLKELENYLNVQLFHRTTRSMHPTDTGKAYYAYCIRILEDLREAEQATSQAHCVLRGSLKVAMPSTFGVMHMSAAINDFLLEHPQIAFELDFNDRQVDLIQEGYDLAIRIADLPDSTLLARRIAPIKHVICASPSYLEKHGTPSCLDELSAHQCLTYSLSKDTQHWRVQTAEGVQKKIKVNTVMKASSGEYLVSAAVAGLGVTHLPTFAVYDAIKRGELVPILDGCGFNELNAYAVYPQTRHLSRRVRTFIDFLAERFAGTPYWDAR</sequence>
<comment type="similarity">
    <text evidence="1">Belongs to the LysR transcriptional regulatory family.</text>
</comment>
<comment type="caution">
    <text evidence="6">The sequence shown here is derived from an EMBL/GenBank/DDBJ whole genome shotgun (WGS) entry which is preliminary data.</text>
</comment>
<dbReference type="Gene3D" id="1.10.10.10">
    <property type="entry name" value="Winged helix-like DNA-binding domain superfamily/Winged helix DNA-binding domain"/>
    <property type="match status" value="1"/>
</dbReference>
<gene>
    <name evidence="6" type="ORF">BCT23_17080</name>
</gene>
<evidence type="ECO:0000313" key="7">
    <source>
        <dbReference type="Proteomes" id="UP000235387"/>
    </source>
</evidence>
<dbReference type="FunFam" id="1.10.10.10:FF:000001">
    <property type="entry name" value="LysR family transcriptional regulator"/>
    <property type="match status" value="1"/>
</dbReference>
<protein>
    <submittedName>
        <fullName evidence="6">LysR family transcriptional regulator</fullName>
    </submittedName>
</protein>
<dbReference type="CDD" id="cd08422">
    <property type="entry name" value="PBP2_CrgA_like"/>
    <property type="match status" value="1"/>
</dbReference>
<dbReference type="InterPro" id="IPR058163">
    <property type="entry name" value="LysR-type_TF_proteobact-type"/>
</dbReference>
<dbReference type="Proteomes" id="UP000235387">
    <property type="component" value="Unassembled WGS sequence"/>
</dbReference>
<keyword evidence="2" id="KW-0805">Transcription regulation</keyword>
<dbReference type="GO" id="GO:0003700">
    <property type="term" value="F:DNA-binding transcription factor activity"/>
    <property type="evidence" value="ECO:0007669"/>
    <property type="project" value="InterPro"/>
</dbReference>
<evidence type="ECO:0000256" key="1">
    <source>
        <dbReference type="ARBA" id="ARBA00009437"/>
    </source>
</evidence>
<dbReference type="SUPFAM" id="SSF46785">
    <property type="entry name" value="Winged helix' DNA-binding domain"/>
    <property type="match status" value="1"/>
</dbReference>
<dbReference type="Pfam" id="PF03466">
    <property type="entry name" value="LysR_substrate"/>
    <property type="match status" value="1"/>
</dbReference>
<name>A0A2N7LAV6_9GAMM</name>
<dbReference type="EMBL" id="MDAL01000021">
    <property type="protein sequence ID" value="PMN91610.1"/>
    <property type="molecule type" value="Genomic_DNA"/>
</dbReference>
<accession>A0A2N7LAV6</accession>
<dbReference type="RefSeq" id="WP_102391009.1">
    <property type="nucleotide sequence ID" value="NZ_MDAL01000021.1"/>
</dbReference>
<dbReference type="PANTHER" id="PTHR30537:SF5">
    <property type="entry name" value="HTH-TYPE TRANSCRIPTIONAL ACTIVATOR TTDR-RELATED"/>
    <property type="match status" value="1"/>
</dbReference>
<feature type="domain" description="HTH lysR-type" evidence="5">
    <location>
        <begin position="1"/>
        <end position="59"/>
    </location>
</feature>
<proteinExistence type="inferred from homology"/>
<evidence type="ECO:0000259" key="5">
    <source>
        <dbReference type="PROSITE" id="PS50931"/>
    </source>
</evidence>
<dbReference type="Pfam" id="PF00126">
    <property type="entry name" value="HTH_1"/>
    <property type="match status" value="1"/>
</dbReference>
<dbReference type="InterPro" id="IPR005119">
    <property type="entry name" value="LysR_subst-bd"/>
</dbReference>
<dbReference type="GO" id="GO:0003677">
    <property type="term" value="F:DNA binding"/>
    <property type="evidence" value="ECO:0007669"/>
    <property type="project" value="UniProtKB-KW"/>
</dbReference>
<dbReference type="InterPro" id="IPR036388">
    <property type="entry name" value="WH-like_DNA-bd_sf"/>
</dbReference>
<dbReference type="Gene3D" id="3.40.190.290">
    <property type="match status" value="1"/>
</dbReference>
<organism evidence="6 7">
    <name type="scientific">Enterovibrio norvegicus</name>
    <dbReference type="NCBI Taxonomy" id="188144"/>
    <lineage>
        <taxon>Bacteria</taxon>
        <taxon>Pseudomonadati</taxon>
        <taxon>Pseudomonadota</taxon>
        <taxon>Gammaproteobacteria</taxon>
        <taxon>Vibrionales</taxon>
        <taxon>Vibrionaceae</taxon>
        <taxon>Enterovibrio</taxon>
    </lineage>
</organism>
<dbReference type="PROSITE" id="PS50931">
    <property type="entry name" value="HTH_LYSR"/>
    <property type="match status" value="1"/>
</dbReference>
<reference evidence="7" key="1">
    <citation type="submission" date="2016-07" db="EMBL/GenBank/DDBJ databases">
        <title>Nontailed viruses are major unrecognized killers of bacteria in the ocean.</title>
        <authorList>
            <person name="Kauffman K."/>
            <person name="Hussain F."/>
            <person name="Yang J."/>
            <person name="Arevalo P."/>
            <person name="Brown J."/>
            <person name="Cutler M."/>
            <person name="Kelly L."/>
            <person name="Polz M.F."/>
        </authorList>
    </citation>
    <scope>NUCLEOTIDE SEQUENCE [LARGE SCALE GENOMIC DNA]</scope>
    <source>
        <strain evidence="7">10N.261.45.A10</strain>
    </source>
</reference>
<evidence type="ECO:0000256" key="2">
    <source>
        <dbReference type="ARBA" id="ARBA00023015"/>
    </source>
</evidence>
<dbReference type="InterPro" id="IPR036390">
    <property type="entry name" value="WH_DNA-bd_sf"/>
</dbReference>
<keyword evidence="4" id="KW-0804">Transcription</keyword>
<dbReference type="SUPFAM" id="SSF53850">
    <property type="entry name" value="Periplasmic binding protein-like II"/>
    <property type="match status" value="1"/>
</dbReference>
<evidence type="ECO:0000256" key="3">
    <source>
        <dbReference type="ARBA" id="ARBA00023125"/>
    </source>
</evidence>